<accession>A0A2T9YN74</accession>
<evidence type="ECO:0000313" key="2">
    <source>
        <dbReference type="EMBL" id="PVU93782.1"/>
    </source>
</evidence>
<organism evidence="2 3">
    <name type="scientific">Furculomyces boomerangus</name>
    <dbReference type="NCBI Taxonomy" id="61424"/>
    <lineage>
        <taxon>Eukaryota</taxon>
        <taxon>Fungi</taxon>
        <taxon>Fungi incertae sedis</taxon>
        <taxon>Zoopagomycota</taxon>
        <taxon>Kickxellomycotina</taxon>
        <taxon>Harpellomycetes</taxon>
        <taxon>Harpellales</taxon>
        <taxon>Harpellaceae</taxon>
        <taxon>Furculomyces</taxon>
    </lineage>
</organism>
<dbReference type="AlphaFoldDB" id="A0A2T9YN74"/>
<evidence type="ECO:0000313" key="3">
    <source>
        <dbReference type="Proteomes" id="UP000245699"/>
    </source>
</evidence>
<reference evidence="2 3" key="1">
    <citation type="journal article" date="2018" name="MBio">
        <title>Comparative Genomics Reveals the Core Gene Toolbox for the Fungus-Insect Symbiosis.</title>
        <authorList>
            <person name="Wang Y."/>
            <person name="Stata M."/>
            <person name="Wang W."/>
            <person name="Stajich J.E."/>
            <person name="White M.M."/>
            <person name="Moncalvo J.M."/>
        </authorList>
    </citation>
    <scope>NUCLEOTIDE SEQUENCE [LARGE SCALE GENOMIC DNA]</scope>
    <source>
        <strain evidence="2 3">AUS-77-4</strain>
    </source>
</reference>
<evidence type="ECO:0000256" key="1">
    <source>
        <dbReference type="SAM" id="SignalP"/>
    </source>
</evidence>
<dbReference type="Proteomes" id="UP000245699">
    <property type="component" value="Unassembled WGS sequence"/>
</dbReference>
<keyword evidence="3" id="KW-1185">Reference proteome</keyword>
<keyword evidence="1" id="KW-0732">Signal</keyword>
<proteinExistence type="predicted"/>
<dbReference type="EMBL" id="MBFT01000301">
    <property type="protein sequence ID" value="PVU93782.1"/>
    <property type="molecule type" value="Genomic_DNA"/>
</dbReference>
<comment type="caution">
    <text evidence="2">The sequence shown here is derived from an EMBL/GenBank/DDBJ whole genome shotgun (WGS) entry which is preliminary data.</text>
</comment>
<name>A0A2T9YN74_9FUNG</name>
<gene>
    <name evidence="2" type="ORF">BB559_003160</name>
</gene>
<feature type="signal peptide" evidence="1">
    <location>
        <begin position="1"/>
        <end position="17"/>
    </location>
</feature>
<sequence length="141" mass="16959">MVINALLSWLLFVCVSASYNNTCCFKNSKVYKSLLNQLFQCTIMTGLKQCEDLKLTNNIDNTELRQMPSVIEFYLGKREFTIDRGWRSWADEYIYENLLDKKYKRNAALISNNDFEAKFRYKRNARKCCKRIKRRRNYKYV</sequence>
<feature type="chain" id="PRO_5015762932" evidence="1">
    <location>
        <begin position="18"/>
        <end position="141"/>
    </location>
</feature>
<protein>
    <submittedName>
        <fullName evidence="2">Uncharacterized protein</fullName>
    </submittedName>
</protein>